<name>A0A4R4FD44_9FIRM</name>
<comment type="caution">
    <text evidence="18">The sequence shown here is derived from an EMBL/GenBank/DDBJ whole genome shotgun (WGS) entry which is preliminary data.</text>
</comment>
<evidence type="ECO:0000256" key="12">
    <source>
        <dbReference type="ARBA" id="ARBA00024925"/>
    </source>
</evidence>
<evidence type="ECO:0000256" key="4">
    <source>
        <dbReference type="ARBA" id="ARBA00022547"/>
    </source>
</evidence>
<dbReference type="SUPFAM" id="SSF81573">
    <property type="entry name" value="F1F0 ATP synthase subunit B, membrane domain"/>
    <property type="match status" value="1"/>
</dbReference>
<dbReference type="Proteomes" id="UP000295710">
    <property type="component" value="Unassembled WGS sequence"/>
</dbReference>
<keyword evidence="11 15" id="KW-0066">ATP synthesis</keyword>
<evidence type="ECO:0000256" key="8">
    <source>
        <dbReference type="ARBA" id="ARBA00023065"/>
    </source>
</evidence>
<dbReference type="Pfam" id="PF00213">
    <property type="entry name" value="OSCP"/>
    <property type="match status" value="1"/>
</dbReference>
<keyword evidence="8 15" id="KW-0406">Ion transport</keyword>
<evidence type="ECO:0000256" key="7">
    <source>
        <dbReference type="ARBA" id="ARBA00022989"/>
    </source>
</evidence>
<sequence>MEKREAMIADRIEHAQKEQEKALELKRRYEESLNGAKEESRKLIEQAKLDAKNEYDRIVSDADAKSGRMLQTARAAICAEREQTMRRMKAAKHRVIDRIFPAAVRSLLKVAADDGKIGYVPESIDVYRERMERKAGIVAASLVYAEPPAGARLAKMEQVICRKCKSSGVRWKMREDKSLIGGFLLHVDGREYDYTVQGRLKRLEQKLTRR</sequence>
<dbReference type="GO" id="GO:0046933">
    <property type="term" value="F:proton-transporting ATP synthase activity, rotational mechanism"/>
    <property type="evidence" value="ECO:0007669"/>
    <property type="project" value="UniProtKB-UniRule"/>
</dbReference>
<evidence type="ECO:0000256" key="3">
    <source>
        <dbReference type="ARBA" id="ARBA00022448"/>
    </source>
</evidence>
<keyword evidence="3 15" id="KW-0813">Transport</keyword>
<keyword evidence="5 16" id="KW-0812">Transmembrane</keyword>
<dbReference type="CDD" id="cd06503">
    <property type="entry name" value="ATP-synt_Fo_b"/>
    <property type="match status" value="1"/>
</dbReference>
<evidence type="ECO:0000256" key="10">
    <source>
        <dbReference type="ARBA" id="ARBA00023268"/>
    </source>
</evidence>
<dbReference type="HAMAP" id="MF_01416">
    <property type="entry name" value="ATP_synth_delta_bact"/>
    <property type="match status" value="1"/>
</dbReference>
<keyword evidence="17" id="KW-0175">Coiled coil</keyword>
<keyword evidence="10" id="KW-0511">Multifunctional enzyme</keyword>
<dbReference type="RefSeq" id="WP_132278520.1">
    <property type="nucleotide sequence ID" value="NZ_SMMX01000010.1"/>
</dbReference>
<comment type="function">
    <text evidence="12">This fusion protein includes a component of the F(0) channel (subunit b) and of the F(1) subunit (subunit delta). Two copies of subunit b and one of delta together form the peripheral 'stator' stalk which links F(1) to F(0).</text>
</comment>
<keyword evidence="4 16" id="KW-0138">CF(0)</keyword>
<organism evidence="18 19">
    <name type="scientific">Extibacter muris</name>
    <dbReference type="NCBI Taxonomy" id="1796622"/>
    <lineage>
        <taxon>Bacteria</taxon>
        <taxon>Bacillati</taxon>
        <taxon>Bacillota</taxon>
        <taxon>Clostridia</taxon>
        <taxon>Lachnospirales</taxon>
        <taxon>Lachnospiraceae</taxon>
        <taxon>Extibacter</taxon>
    </lineage>
</organism>
<dbReference type="InterPro" id="IPR000711">
    <property type="entry name" value="ATPase_OSCP/dsu"/>
</dbReference>
<evidence type="ECO:0000256" key="15">
    <source>
        <dbReference type="HAMAP-Rule" id="MF_01416"/>
    </source>
</evidence>
<dbReference type="GO" id="GO:0005886">
    <property type="term" value="C:plasma membrane"/>
    <property type="evidence" value="ECO:0007669"/>
    <property type="project" value="UniProtKB-SubCell"/>
</dbReference>
<keyword evidence="9 15" id="KW-0472">Membrane</keyword>
<comment type="subcellular location">
    <subcellularLocation>
        <location evidence="15">Cell membrane</location>
        <topology evidence="15">Peripheral membrane protein</topology>
    </subcellularLocation>
    <subcellularLocation>
        <location evidence="14">Endomembrane system</location>
        <topology evidence="14">Single-pass membrane protein</topology>
    </subcellularLocation>
</comment>
<comment type="similarity">
    <text evidence="1">In the C-terminal section; belongs to the ATPase delta chain family.</text>
</comment>
<comment type="similarity">
    <text evidence="2">In the N-terminal section; belongs to the ATPase B chain family.</text>
</comment>
<dbReference type="AlphaFoldDB" id="A0A4R4FD44"/>
<comment type="similarity">
    <text evidence="16">Belongs to the ATPase B chain family.</text>
</comment>
<gene>
    <name evidence="15" type="primary">atpH</name>
    <name evidence="18" type="ORF">E1963_12735</name>
</gene>
<keyword evidence="7" id="KW-1133">Transmembrane helix</keyword>
<dbReference type="Pfam" id="PF00430">
    <property type="entry name" value="ATP-synt_B"/>
    <property type="match status" value="1"/>
</dbReference>
<keyword evidence="15" id="KW-1003">Cell membrane</keyword>
<evidence type="ECO:0000256" key="13">
    <source>
        <dbReference type="ARBA" id="ARBA00025198"/>
    </source>
</evidence>
<dbReference type="InterPro" id="IPR028987">
    <property type="entry name" value="ATP_synth_B-like_membr_sf"/>
</dbReference>
<evidence type="ECO:0000256" key="16">
    <source>
        <dbReference type="RuleBase" id="RU003848"/>
    </source>
</evidence>
<evidence type="ECO:0000256" key="6">
    <source>
        <dbReference type="ARBA" id="ARBA00022781"/>
    </source>
</evidence>
<keyword evidence="19" id="KW-1185">Reference proteome</keyword>
<dbReference type="GO" id="GO:0045259">
    <property type="term" value="C:proton-transporting ATP synthase complex"/>
    <property type="evidence" value="ECO:0007669"/>
    <property type="project" value="UniProtKB-KW"/>
</dbReference>
<evidence type="ECO:0000256" key="9">
    <source>
        <dbReference type="ARBA" id="ARBA00023136"/>
    </source>
</evidence>
<evidence type="ECO:0000256" key="1">
    <source>
        <dbReference type="ARBA" id="ARBA00010377"/>
    </source>
</evidence>
<evidence type="ECO:0000313" key="18">
    <source>
        <dbReference type="EMBL" id="TDA21228.1"/>
    </source>
</evidence>
<evidence type="ECO:0000256" key="17">
    <source>
        <dbReference type="SAM" id="Coils"/>
    </source>
</evidence>
<reference evidence="18 19" key="1">
    <citation type="journal article" date="2016" name="Nat. Microbiol.">
        <title>The Mouse Intestinal Bacterial Collection (miBC) provides host-specific insight into cultured diversity and functional potential of the gut microbiota.</title>
        <authorList>
            <person name="Lagkouvardos I."/>
            <person name="Pukall R."/>
            <person name="Abt B."/>
            <person name="Foesel B.U."/>
            <person name="Meier-Kolthoff J.P."/>
            <person name="Kumar N."/>
            <person name="Bresciani A."/>
            <person name="Martinez I."/>
            <person name="Just S."/>
            <person name="Ziegler C."/>
            <person name="Brugiroux S."/>
            <person name="Garzetti D."/>
            <person name="Wenning M."/>
            <person name="Bui T.P."/>
            <person name="Wang J."/>
            <person name="Hugenholtz F."/>
            <person name="Plugge C.M."/>
            <person name="Peterson D.A."/>
            <person name="Hornef M.W."/>
            <person name="Baines J.F."/>
            <person name="Smidt H."/>
            <person name="Walter J."/>
            <person name="Kristiansen K."/>
            <person name="Nielsen H.B."/>
            <person name="Haller D."/>
            <person name="Overmann J."/>
            <person name="Stecher B."/>
            <person name="Clavel T."/>
        </authorList>
    </citation>
    <scope>NUCLEOTIDE SEQUENCE [LARGE SCALE GENOMIC DNA]</scope>
    <source>
        <strain evidence="18 19">DSM 28560</strain>
    </source>
</reference>
<comment type="similarity">
    <text evidence="15">Belongs to the ATPase delta chain family.</text>
</comment>
<proteinExistence type="inferred from homology"/>
<keyword evidence="15" id="KW-0139">CF(1)</keyword>
<evidence type="ECO:0000313" key="19">
    <source>
        <dbReference type="Proteomes" id="UP000295710"/>
    </source>
</evidence>
<dbReference type="InterPro" id="IPR002146">
    <property type="entry name" value="ATP_synth_b/b'su_bac/chlpt"/>
</dbReference>
<accession>A0A4R4FD44</accession>
<comment type="function">
    <text evidence="13 15">F(1)F(0) ATP synthase produces ATP from ADP in the presence of a proton or sodium gradient. F-type ATPases consist of two structural domains, F(1) containing the extramembraneous catalytic core and F(0) containing the membrane proton channel, linked together by a central stalk and a peripheral stalk. During catalysis, ATP synthesis in the catalytic domain of F(1) is coupled via a rotary mechanism of the central stalk subunits to proton translocation.</text>
</comment>
<evidence type="ECO:0000256" key="5">
    <source>
        <dbReference type="ARBA" id="ARBA00022692"/>
    </source>
</evidence>
<keyword evidence="6 15" id="KW-0375">Hydrogen ion transport</keyword>
<evidence type="ECO:0000256" key="14">
    <source>
        <dbReference type="ARBA" id="ARBA00037847"/>
    </source>
</evidence>
<dbReference type="EMBL" id="SMMX01000010">
    <property type="protein sequence ID" value="TDA21228.1"/>
    <property type="molecule type" value="Genomic_DNA"/>
</dbReference>
<comment type="function">
    <text evidence="15">This protein is part of the stalk that links CF(0) to CF(1). It either transmits conformational changes from CF(0) to CF(1) or is implicated in proton conduction.</text>
</comment>
<evidence type="ECO:0000256" key="11">
    <source>
        <dbReference type="ARBA" id="ARBA00023310"/>
    </source>
</evidence>
<protein>
    <recommendedName>
        <fullName evidence="15">ATP synthase subunit delta</fullName>
    </recommendedName>
    <alternativeName>
        <fullName evidence="15">ATP synthase F(1) sector subunit delta</fullName>
    </alternativeName>
    <alternativeName>
        <fullName evidence="15">F-type ATPase subunit delta</fullName>
        <shortName evidence="15">F-ATPase subunit delta</shortName>
    </alternativeName>
</protein>
<evidence type="ECO:0000256" key="2">
    <source>
        <dbReference type="ARBA" id="ARBA00010811"/>
    </source>
</evidence>
<feature type="coiled-coil region" evidence="17">
    <location>
        <begin position="12"/>
        <end position="46"/>
    </location>
</feature>